<dbReference type="CDD" id="cd00093">
    <property type="entry name" value="HTH_XRE"/>
    <property type="match status" value="1"/>
</dbReference>
<name>A0A2Z2NRC2_9GAMM</name>
<dbReference type="InterPro" id="IPR010982">
    <property type="entry name" value="Lambda_DNA-bd_dom_sf"/>
</dbReference>
<dbReference type="Proteomes" id="UP000250079">
    <property type="component" value="Chromosome"/>
</dbReference>
<organism evidence="2 3">
    <name type="scientific">Granulosicoccus antarcticus IMCC3135</name>
    <dbReference type="NCBI Taxonomy" id="1192854"/>
    <lineage>
        <taxon>Bacteria</taxon>
        <taxon>Pseudomonadati</taxon>
        <taxon>Pseudomonadota</taxon>
        <taxon>Gammaproteobacteria</taxon>
        <taxon>Chromatiales</taxon>
        <taxon>Granulosicoccaceae</taxon>
        <taxon>Granulosicoccus</taxon>
    </lineage>
</organism>
<keyword evidence="3" id="KW-1185">Reference proteome</keyword>
<dbReference type="Gene3D" id="1.10.260.40">
    <property type="entry name" value="lambda repressor-like DNA-binding domains"/>
    <property type="match status" value="1"/>
</dbReference>
<reference evidence="2 3" key="1">
    <citation type="submission" date="2016-12" db="EMBL/GenBank/DDBJ databases">
        <authorList>
            <person name="Song W.-J."/>
            <person name="Kurnit D.M."/>
        </authorList>
    </citation>
    <scope>NUCLEOTIDE SEQUENCE [LARGE SCALE GENOMIC DNA]</scope>
    <source>
        <strain evidence="2 3">IMCC3135</strain>
    </source>
</reference>
<dbReference type="GO" id="GO:0003677">
    <property type="term" value="F:DNA binding"/>
    <property type="evidence" value="ECO:0007669"/>
    <property type="project" value="InterPro"/>
</dbReference>
<feature type="domain" description="HTH cro/C1-type" evidence="1">
    <location>
        <begin position="33"/>
        <end position="86"/>
    </location>
</feature>
<evidence type="ECO:0000313" key="3">
    <source>
        <dbReference type="Proteomes" id="UP000250079"/>
    </source>
</evidence>
<dbReference type="KEGG" id="gai:IMCC3135_19020"/>
<proteinExistence type="predicted"/>
<sequence length="103" mass="11459">MSTLQDKIAQLSPERQKRVLAHGRELIADEMTLRELRQALNITQEQLADRLESGQHSISRLERRNDMKLSTLNGYVSALGGELKVVASFPGHSDITLCTTVDG</sequence>
<dbReference type="OrthoDB" id="129597at2"/>
<protein>
    <recommendedName>
        <fullName evidence="1">HTH cro/C1-type domain-containing protein</fullName>
    </recommendedName>
</protein>
<evidence type="ECO:0000259" key="1">
    <source>
        <dbReference type="PROSITE" id="PS50943"/>
    </source>
</evidence>
<dbReference type="AlphaFoldDB" id="A0A2Z2NRC2"/>
<gene>
    <name evidence="2" type="ORF">IMCC3135_19020</name>
</gene>
<dbReference type="Pfam" id="PF01381">
    <property type="entry name" value="HTH_3"/>
    <property type="match status" value="1"/>
</dbReference>
<evidence type="ECO:0000313" key="2">
    <source>
        <dbReference type="EMBL" id="ASJ73883.1"/>
    </source>
</evidence>
<dbReference type="RefSeq" id="WP_088919003.1">
    <property type="nucleotide sequence ID" value="NZ_CP018632.1"/>
</dbReference>
<accession>A0A2Z2NRC2</accession>
<dbReference type="SMART" id="SM00530">
    <property type="entry name" value="HTH_XRE"/>
    <property type="match status" value="1"/>
</dbReference>
<dbReference type="EMBL" id="CP018632">
    <property type="protein sequence ID" value="ASJ73883.1"/>
    <property type="molecule type" value="Genomic_DNA"/>
</dbReference>
<dbReference type="PROSITE" id="PS50943">
    <property type="entry name" value="HTH_CROC1"/>
    <property type="match status" value="1"/>
</dbReference>
<dbReference type="InterPro" id="IPR001387">
    <property type="entry name" value="Cro/C1-type_HTH"/>
</dbReference>
<dbReference type="SUPFAM" id="SSF47413">
    <property type="entry name" value="lambda repressor-like DNA-binding domains"/>
    <property type="match status" value="1"/>
</dbReference>